<feature type="compositionally biased region" description="Basic and acidic residues" evidence="1">
    <location>
        <begin position="63"/>
        <end position="89"/>
    </location>
</feature>
<feature type="compositionally biased region" description="Polar residues" evidence="1">
    <location>
        <begin position="145"/>
        <end position="161"/>
    </location>
</feature>
<proteinExistence type="predicted"/>
<feature type="compositionally biased region" description="Basic and acidic residues" evidence="1">
    <location>
        <begin position="130"/>
        <end position="144"/>
    </location>
</feature>
<evidence type="ECO:0000256" key="1">
    <source>
        <dbReference type="SAM" id="MobiDB-lite"/>
    </source>
</evidence>
<accession>M1LRQ8</accession>
<dbReference type="HOGENOM" id="CLU_914335_0_0_9"/>
<feature type="compositionally biased region" description="Low complexity" evidence="1">
    <location>
        <begin position="51"/>
        <end position="62"/>
    </location>
</feature>
<dbReference type="AlphaFoldDB" id="M1LRQ8"/>
<protein>
    <submittedName>
        <fullName evidence="2">Uncharacterized protein</fullName>
    </submittedName>
</protein>
<evidence type="ECO:0000313" key="2">
    <source>
        <dbReference type="EMBL" id="AGF55625.1"/>
    </source>
</evidence>
<feature type="region of interest" description="Disordered" evidence="1">
    <location>
        <begin position="242"/>
        <end position="278"/>
    </location>
</feature>
<feature type="region of interest" description="Disordered" evidence="1">
    <location>
        <begin position="130"/>
        <end position="161"/>
    </location>
</feature>
<organism evidence="2 3">
    <name type="scientific">Clostridium saccharoperbutylacetonicum N1-4(HMT)</name>
    <dbReference type="NCBI Taxonomy" id="931276"/>
    <lineage>
        <taxon>Bacteria</taxon>
        <taxon>Bacillati</taxon>
        <taxon>Bacillota</taxon>
        <taxon>Clostridia</taxon>
        <taxon>Eubacteriales</taxon>
        <taxon>Clostridiaceae</taxon>
        <taxon>Clostridium</taxon>
    </lineage>
</organism>
<dbReference type="Proteomes" id="UP000011728">
    <property type="component" value="Chromosome"/>
</dbReference>
<dbReference type="STRING" id="36745.CLSAP_17860"/>
<feature type="compositionally biased region" description="Basic and acidic residues" evidence="1">
    <location>
        <begin position="39"/>
        <end position="50"/>
    </location>
</feature>
<evidence type="ECO:0000313" key="3">
    <source>
        <dbReference type="Proteomes" id="UP000011728"/>
    </source>
</evidence>
<feature type="compositionally biased region" description="Polar residues" evidence="1">
    <location>
        <begin position="18"/>
        <end position="37"/>
    </location>
</feature>
<name>M1LRQ8_9CLOT</name>
<reference evidence="2 3" key="1">
    <citation type="submission" date="2013-02" db="EMBL/GenBank/DDBJ databases">
        <title>Genome sequence of Clostridium saccharoperbutylacetonicum N1-4(HMT).</title>
        <authorList>
            <person name="Poehlein A."/>
            <person name="Daniel R."/>
        </authorList>
    </citation>
    <scope>NUCLEOTIDE SEQUENCE [LARGE SCALE GENOMIC DNA]</scope>
    <source>
        <strain evidence="3">N1-4(HMT)</strain>
    </source>
</reference>
<dbReference type="PATRIC" id="fig|931276.5.peg.1840"/>
<feature type="compositionally biased region" description="Polar residues" evidence="1">
    <location>
        <begin position="266"/>
        <end position="278"/>
    </location>
</feature>
<keyword evidence="3" id="KW-1185">Reference proteome</keyword>
<gene>
    <name evidence="2" type="ORF">Cspa_c18550</name>
</gene>
<sequence>MAHVPYEGVKNMKIGHSQGATMKVSFSSSQNIGNNIPKTKKDNDKSEEQKNVSNNSKNLSLKMKNDRSANLLKQKENINKAKNDFKDNALKQNMDPKAMKDKLDEYDKQLQDIDKEINQIEMEEQKKALNNEADEKKADDKTDNHTNSQNKNKNTESDNTTDLMNVLVTSSENLNIIKQNKSINVGLKGEKKVLESNIELDASRGSSKVDRDRLSKLDDTIKESQKNMFNSLHDITKNTGKINGDNLKGDDNIDSNSSEALEDFDAQNSDADYDKTSLNSQYIKKYAENYEEKDKEGNTINSLS</sequence>
<dbReference type="KEGG" id="csr:Cspa_c18550"/>
<dbReference type="EMBL" id="CP004121">
    <property type="protein sequence ID" value="AGF55625.1"/>
    <property type="molecule type" value="Genomic_DNA"/>
</dbReference>
<feature type="region of interest" description="Disordered" evidence="1">
    <location>
        <begin position="1"/>
        <end position="101"/>
    </location>
</feature>